<dbReference type="OrthoDB" id="10072362at2759"/>
<dbReference type="PROSITE" id="PS50954">
    <property type="entry name" value="LEM"/>
    <property type="match status" value="1"/>
</dbReference>
<keyword evidence="7" id="KW-0472">Membrane</keyword>
<dbReference type="GO" id="GO:0003677">
    <property type="term" value="F:DNA binding"/>
    <property type="evidence" value="ECO:0007669"/>
    <property type="project" value="UniProtKB-KW"/>
</dbReference>
<evidence type="ECO:0000256" key="5">
    <source>
        <dbReference type="ARBA" id="ARBA00023125"/>
    </source>
</evidence>
<dbReference type="InterPro" id="IPR051656">
    <property type="entry name" value="LEM_domain"/>
</dbReference>
<evidence type="ECO:0000313" key="10">
    <source>
        <dbReference type="Proteomes" id="UP000007879"/>
    </source>
</evidence>
<gene>
    <name evidence="9" type="primary">105312015</name>
</gene>
<feature type="compositionally biased region" description="Polar residues" evidence="6">
    <location>
        <begin position="180"/>
        <end position="189"/>
    </location>
</feature>
<keyword evidence="7" id="KW-0812">Transmembrane</keyword>
<dbReference type="GO" id="GO:0005635">
    <property type="term" value="C:nuclear envelope"/>
    <property type="evidence" value="ECO:0007669"/>
    <property type="project" value="UniProtKB-ARBA"/>
</dbReference>
<dbReference type="InParanoid" id="A0A1X7VBV1"/>
<evidence type="ECO:0000256" key="3">
    <source>
        <dbReference type="ARBA" id="ARBA00022553"/>
    </source>
</evidence>
<feature type="compositionally biased region" description="Pro residues" evidence="6">
    <location>
        <begin position="193"/>
        <end position="204"/>
    </location>
</feature>
<evidence type="ECO:0000256" key="6">
    <source>
        <dbReference type="SAM" id="MobiDB-lite"/>
    </source>
</evidence>
<feature type="transmembrane region" description="Helical" evidence="7">
    <location>
        <begin position="239"/>
        <end position="261"/>
    </location>
</feature>
<keyword evidence="2" id="KW-0488">Methylation</keyword>
<evidence type="ECO:0000256" key="2">
    <source>
        <dbReference type="ARBA" id="ARBA00022481"/>
    </source>
</evidence>
<dbReference type="Proteomes" id="UP000007879">
    <property type="component" value="Unassembled WGS sequence"/>
</dbReference>
<dbReference type="PANTHER" id="PTHR12019:SF9">
    <property type="entry name" value="THYMOPOIETIN"/>
    <property type="match status" value="1"/>
</dbReference>
<feature type="domain" description="LEM" evidence="8">
    <location>
        <begin position="84"/>
        <end position="128"/>
    </location>
</feature>
<dbReference type="EnsemblMetazoa" id="XM_011404313.2">
    <property type="protein sequence ID" value="XP_011402615.1"/>
    <property type="gene ID" value="LOC105312015"/>
</dbReference>
<evidence type="ECO:0000256" key="4">
    <source>
        <dbReference type="ARBA" id="ARBA00022990"/>
    </source>
</evidence>
<protein>
    <recommendedName>
        <fullName evidence="8">LEM domain-containing protein</fullName>
    </recommendedName>
</protein>
<dbReference type="InterPro" id="IPR013146">
    <property type="entry name" value="LEM-like_dom"/>
</dbReference>
<evidence type="ECO:0000259" key="8">
    <source>
        <dbReference type="PROSITE" id="PS50954"/>
    </source>
</evidence>
<keyword evidence="4" id="KW-0007">Acetylation</keyword>
<dbReference type="AlphaFoldDB" id="A0A1X7VBV1"/>
<dbReference type="Pfam" id="PF03020">
    <property type="entry name" value="LEM"/>
    <property type="match status" value="1"/>
</dbReference>
<dbReference type="FunFam" id="1.10.720.40:FF:000001">
    <property type="entry name" value="LEM domain containing 2, isoform CRA_a"/>
    <property type="match status" value="1"/>
</dbReference>
<dbReference type="EnsemblMetazoa" id="Aqu2.1.37468_001">
    <property type="protein sequence ID" value="Aqu2.1.37468_001"/>
    <property type="gene ID" value="Aqu2.1.37468"/>
</dbReference>
<keyword evidence="3" id="KW-0597">Phosphoprotein</keyword>
<dbReference type="SUPFAM" id="SSF63451">
    <property type="entry name" value="LEM domain"/>
    <property type="match status" value="1"/>
</dbReference>
<organism evidence="9">
    <name type="scientific">Amphimedon queenslandica</name>
    <name type="common">Sponge</name>
    <dbReference type="NCBI Taxonomy" id="400682"/>
    <lineage>
        <taxon>Eukaryota</taxon>
        <taxon>Metazoa</taxon>
        <taxon>Porifera</taxon>
        <taxon>Demospongiae</taxon>
        <taxon>Heteroscleromorpha</taxon>
        <taxon>Haplosclerida</taxon>
        <taxon>Niphatidae</taxon>
        <taxon>Amphimedon</taxon>
    </lineage>
</organism>
<dbReference type="InterPro" id="IPR003887">
    <property type="entry name" value="LEM_dom"/>
</dbReference>
<proteinExistence type="inferred from homology"/>
<dbReference type="InterPro" id="IPR011015">
    <property type="entry name" value="LEM/LEM-like_dom_sf"/>
</dbReference>
<name>A0A1X7VBV1_AMPQE</name>
<dbReference type="SMART" id="SM00540">
    <property type="entry name" value="LEM"/>
    <property type="match status" value="1"/>
</dbReference>
<dbReference type="SMART" id="SM01261">
    <property type="entry name" value="Thymopoietin"/>
    <property type="match status" value="1"/>
</dbReference>
<comment type="similarity">
    <text evidence="1">Belongs to the LEM family.</text>
</comment>
<feature type="region of interest" description="Disordered" evidence="6">
    <location>
        <begin position="132"/>
        <end position="223"/>
    </location>
</feature>
<dbReference type="Gene3D" id="1.10.720.40">
    <property type="match status" value="2"/>
</dbReference>
<evidence type="ECO:0000313" key="9">
    <source>
        <dbReference type="EnsemblMetazoa" id="Aqu2.1.37468_001"/>
    </source>
</evidence>
<evidence type="ECO:0000256" key="1">
    <source>
        <dbReference type="ARBA" id="ARBA00007744"/>
    </source>
</evidence>
<keyword evidence="10" id="KW-1185">Reference proteome</keyword>
<evidence type="ECO:0000256" key="7">
    <source>
        <dbReference type="SAM" id="Phobius"/>
    </source>
</evidence>
<dbReference type="KEGG" id="aqu:105312015"/>
<feature type="region of interest" description="Disordered" evidence="6">
    <location>
        <begin position="53"/>
        <end position="73"/>
    </location>
</feature>
<sequence length="285" mass="31999">MVFTNPEAQSKDKLKAELKKHGVSFAPNKPKDYYVQLYREKILLERPARHRSELSSDEEFVSQKIGSRSPGRHYSKVVSVEHYTKQLSGYSDSELAKELKKHGVSSGPITVTTRNLYEKKLARVLVDKAKEPIVSQSSSGVTVAAESDEDFSSDNEKETVDAPPPRMYSHQKSKKPPSLVASTPAQTYNLRPRPQPSQPTPRPPSTQVTDPKAPAKPTAPPPSAAPIRPYSATWCHIRLILNFLVLIVVFLVAVIGLDYLLYDKSRVVDWFVLKYPSLAQYINYH</sequence>
<dbReference type="PANTHER" id="PTHR12019">
    <property type="entry name" value="LAMINA-ASSOCIATED POLYPEPTIDE THYMOPOIETIN"/>
    <property type="match status" value="1"/>
</dbReference>
<reference evidence="10" key="1">
    <citation type="journal article" date="2010" name="Nature">
        <title>The Amphimedon queenslandica genome and the evolution of animal complexity.</title>
        <authorList>
            <person name="Srivastava M."/>
            <person name="Simakov O."/>
            <person name="Chapman J."/>
            <person name="Fahey B."/>
            <person name="Gauthier M.E."/>
            <person name="Mitros T."/>
            <person name="Richards G.S."/>
            <person name="Conaco C."/>
            <person name="Dacre M."/>
            <person name="Hellsten U."/>
            <person name="Larroux C."/>
            <person name="Putnam N.H."/>
            <person name="Stanke M."/>
            <person name="Adamska M."/>
            <person name="Darling A."/>
            <person name="Degnan S.M."/>
            <person name="Oakley T.H."/>
            <person name="Plachetzki D.C."/>
            <person name="Zhai Y."/>
            <person name="Adamski M."/>
            <person name="Calcino A."/>
            <person name="Cummins S.F."/>
            <person name="Goodstein D.M."/>
            <person name="Harris C."/>
            <person name="Jackson D.J."/>
            <person name="Leys S.P."/>
            <person name="Shu S."/>
            <person name="Woodcroft B.J."/>
            <person name="Vervoort M."/>
            <person name="Kosik K.S."/>
            <person name="Manning G."/>
            <person name="Degnan B.M."/>
            <person name="Rokhsar D.S."/>
        </authorList>
    </citation>
    <scope>NUCLEOTIDE SEQUENCE [LARGE SCALE GENOMIC DNA]</scope>
</reference>
<keyword evidence="7" id="KW-1133">Transmembrane helix</keyword>
<dbReference type="STRING" id="400682.A0A1X7VBV1"/>
<dbReference type="CDD" id="cd12934">
    <property type="entry name" value="LEM"/>
    <property type="match status" value="1"/>
</dbReference>
<keyword evidence="5" id="KW-0238">DNA-binding</keyword>
<reference evidence="9" key="2">
    <citation type="submission" date="2017-05" db="UniProtKB">
        <authorList>
            <consortium name="EnsemblMetazoa"/>
        </authorList>
    </citation>
    <scope>IDENTIFICATION</scope>
</reference>
<accession>A0A1X7VBV1</accession>
<feature type="compositionally biased region" description="Low complexity" evidence="6">
    <location>
        <begin position="205"/>
        <end position="216"/>
    </location>
</feature>